<dbReference type="CDD" id="cd06550">
    <property type="entry name" value="TM_ABC_iron-siderophores_like"/>
    <property type="match status" value="1"/>
</dbReference>
<keyword evidence="5 8" id="KW-0812">Transmembrane</keyword>
<keyword evidence="3" id="KW-0813">Transport</keyword>
<evidence type="ECO:0000256" key="3">
    <source>
        <dbReference type="ARBA" id="ARBA00022448"/>
    </source>
</evidence>
<feature type="transmembrane region" description="Helical" evidence="8">
    <location>
        <begin position="301"/>
        <end position="319"/>
    </location>
</feature>
<dbReference type="Proteomes" id="UP000715095">
    <property type="component" value="Unassembled WGS sequence"/>
</dbReference>
<evidence type="ECO:0000256" key="5">
    <source>
        <dbReference type="ARBA" id="ARBA00022692"/>
    </source>
</evidence>
<feature type="transmembrane region" description="Helical" evidence="8">
    <location>
        <begin position="110"/>
        <end position="129"/>
    </location>
</feature>
<accession>A0ABS2DTN2</accession>
<evidence type="ECO:0000256" key="8">
    <source>
        <dbReference type="SAM" id="Phobius"/>
    </source>
</evidence>
<gene>
    <name evidence="9" type="ORF">H6A60_09240</name>
</gene>
<proteinExistence type="inferred from homology"/>
<evidence type="ECO:0000256" key="2">
    <source>
        <dbReference type="ARBA" id="ARBA00007935"/>
    </source>
</evidence>
<keyword evidence="7 8" id="KW-0472">Membrane</keyword>
<evidence type="ECO:0000313" key="10">
    <source>
        <dbReference type="Proteomes" id="UP000715095"/>
    </source>
</evidence>
<evidence type="ECO:0000256" key="1">
    <source>
        <dbReference type="ARBA" id="ARBA00004651"/>
    </source>
</evidence>
<feature type="transmembrane region" description="Helical" evidence="8">
    <location>
        <begin position="184"/>
        <end position="206"/>
    </location>
</feature>
<dbReference type="Gene3D" id="1.10.3470.10">
    <property type="entry name" value="ABC transporter involved in vitamin B12 uptake, BtuC"/>
    <property type="match status" value="1"/>
</dbReference>
<feature type="transmembrane region" description="Helical" evidence="8">
    <location>
        <begin position="141"/>
        <end position="164"/>
    </location>
</feature>
<evidence type="ECO:0000313" key="9">
    <source>
        <dbReference type="EMBL" id="MBM6704664.1"/>
    </source>
</evidence>
<organism evidence="9 10">
    <name type="scientific">Sutterella massiliensis</name>
    <dbReference type="NCBI Taxonomy" id="1816689"/>
    <lineage>
        <taxon>Bacteria</taxon>
        <taxon>Pseudomonadati</taxon>
        <taxon>Pseudomonadota</taxon>
        <taxon>Betaproteobacteria</taxon>
        <taxon>Burkholderiales</taxon>
        <taxon>Sutterellaceae</taxon>
        <taxon>Sutterella</taxon>
    </lineage>
</organism>
<dbReference type="PANTHER" id="PTHR30472:SF70">
    <property type="entry name" value="MOLYBDATE IMPORT SYSTEM PERMEASE PROTEIN MOLB"/>
    <property type="match status" value="1"/>
</dbReference>
<dbReference type="SUPFAM" id="SSF81345">
    <property type="entry name" value="ABC transporter involved in vitamin B12 uptake, BtuC"/>
    <property type="match status" value="1"/>
</dbReference>
<dbReference type="EMBL" id="JACJJC010000015">
    <property type="protein sequence ID" value="MBM6704664.1"/>
    <property type="molecule type" value="Genomic_DNA"/>
</dbReference>
<evidence type="ECO:0000256" key="4">
    <source>
        <dbReference type="ARBA" id="ARBA00022475"/>
    </source>
</evidence>
<feature type="transmembrane region" description="Helical" evidence="8">
    <location>
        <begin position="232"/>
        <end position="259"/>
    </location>
</feature>
<reference evidence="9 10" key="1">
    <citation type="journal article" date="2021" name="Sci. Rep.">
        <title>The distribution of antibiotic resistance genes in chicken gut microbiota commensals.</title>
        <authorList>
            <person name="Juricova H."/>
            <person name="Matiasovicova J."/>
            <person name="Kubasova T."/>
            <person name="Cejkova D."/>
            <person name="Rychlik I."/>
        </authorList>
    </citation>
    <scope>NUCLEOTIDE SEQUENCE [LARGE SCALE GENOMIC DNA]</scope>
    <source>
        <strain evidence="9 10">An829</strain>
    </source>
</reference>
<dbReference type="Pfam" id="PF01032">
    <property type="entry name" value="FecCD"/>
    <property type="match status" value="1"/>
</dbReference>
<dbReference type="InterPro" id="IPR000522">
    <property type="entry name" value="ABC_transptr_permease_BtuC"/>
</dbReference>
<keyword evidence="6 8" id="KW-1133">Transmembrane helix</keyword>
<feature type="transmembrane region" description="Helical" evidence="8">
    <location>
        <begin position="271"/>
        <end position="289"/>
    </location>
</feature>
<protein>
    <submittedName>
        <fullName evidence="9">Iron ABC transporter permease</fullName>
    </submittedName>
</protein>
<sequence>MAALTVFALLFGAIAIGLGRYSLSLSDVLSVFFPSFFDEPASRTVENIVLSVRLPRILLALAAGAGLAVSGAAFQALFSNPLASPDTLGVATGASFGAVLAILWEMGGLGVQLMSLASGLAAVFFVLAISRVRGGGSPILMIILAGMVVGAFFTALVSLVKFVADPQDVLPSITFWMMGSLTGASKTSLLAGMPMILLGAGLLWLLRWRLNAAALPPDEAASLGIPVKRLRAAVIIAATMITASVVSMCGLIGWVGLLVPHAARMLFGANNRYVIPASIVLGAIFMLAVDTAARTMGQSEVPVSILTAVVGAPFFIYLLRRTGGLS</sequence>
<comment type="subcellular location">
    <subcellularLocation>
        <location evidence="1">Cell membrane</location>
        <topology evidence="1">Multi-pass membrane protein</topology>
    </subcellularLocation>
</comment>
<comment type="caution">
    <text evidence="9">The sequence shown here is derived from an EMBL/GenBank/DDBJ whole genome shotgun (WGS) entry which is preliminary data.</text>
</comment>
<comment type="similarity">
    <text evidence="2">Belongs to the binding-protein-dependent transport system permease family. FecCD subfamily.</text>
</comment>
<name>A0ABS2DTN2_9BURK</name>
<keyword evidence="10" id="KW-1185">Reference proteome</keyword>
<evidence type="ECO:0000256" key="6">
    <source>
        <dbReference type="ARBA" id="ARBA00022989"/>
    </source>
</evidence>
<evidence type="ECO:0000256" key="7">
    <source>
        <dbReference type="ARBA" id="ARBA00023136"/>
    </source>
</evidence>
<keyword evidence="4" id="KW-1003">Cell membrane</keyword>
<dbReference type="InterPro" id="IPR037294">
    <property type="entry name" value="ABC_BtuC-like"/>
</dbReference>
<dbReference type="PANTHER" id="PTHR30472">
    <property type="entry name" value="FERRIC ENTEROBACTIN TRANSPORT SYSTEM PERMEASE PROTEIN"/>
    <property type="match status" value="1"/>
</dbReference>
<feature type="transmembrane region" description="Helical" evidence="8">
    <location>
        <begin position="57"/>
        <end position="78"/>
    </location>
</feature>